<feature type="region of interest" description="Disordered" evidence="1">
    <location>
        <begin position="160"/>
        <end position="181"/>
    </location>
</feature>
<feature type="compositionally biased region" description="Low complexity" evidence="1">
    <location>
        <begin position="166"/>
        <end position="175"/>
    </location>
</feature>
<evidence type="ECO:0000256" key="1">
    <source>
        <dbReference type="SAM" id="MobiDB-lite"/>
    </source>
</evidence>
<evidence type="ECO:0000256" key="3">
    <source>
        <dbReference type="SAM" id="SignalP"/>
    </source>
</evidence>
<organism evidence="4 5">
    <name type="scientific">Starmerella bacillaris</name>
    <name type="common">Yeast</name>
    <name type="synonym">Candida zemplinina</name>
    <dbReference type="NCBI Taxonomy" id="1247836"/>
    <lineage>
        <taxon>Eukaryota</taxon>
        <taxon>Fungi</taxon>
        <taxon>Dikarya</taxon>
        <taxon>Ascomycota</taxon>
        <taxon>Saccharomycotina</taxon>
        <taxon>Dipodascomycetes</taxon>
        <taxon>Dipodascales</taxon>
        <taxon>Trichomonascaceae</taxon>
        <taxon>Starmerella</taxon>
    </lineage>
</organism>
<keyword evidence="3" id="KW-0732">Signal</keyword>
<feature type="transmembrane region" description="Helical" evidence="2">
    <location>
        <begin position="28"/>
        <end position="50"/>
    </location>
</feature>
<dbReference type="PIRSF" id="PIRSF008756">
    <property type="entry name" value="P_tr_PHO88"/>
    <property type="match status" value="1"/>
</dbReference>
<dbReference type="GO" id="GO:0005783">
    <property type="term" value="C:endoplasmic reticulum"/>
    <property type="evidence" value="ECO:0007669"/>
    <property type="project" value="InterPro"/>
</dbReference>
<evidence type="ECO:0000313" key="4">
    <source>
        <dbReference type="EMBL" id="GMM50380.1"/>
    </source>
</evidence>
<dbReference type="GO" id="GO:0005739">
    <property type="term" value="C:mitochondrion"/>
    <property type="evidence" value="ECO:0007669"/>
    <property type="project" value="TreeGrafter"/>
</dbReference>
<proteinExistence type="predicted"/>
<name>A0AAV5RFR4_STABA</name>
<keyword evidence="2" id="KW-1133">Transmembrane helix</keyword>
<dbReference type="Pfam" id="PF10032">
    <property type="entry name" value="Pho88"/>
    <property type="match status" value="1"/>
</dbReference>
<keyword evidence="5" id="KW-1185">Reference proteome</keyword>
<protein>
    <submittedName>
        <fullName evidence="4">Snd3 protein</fullName>
    </submittedName>
</protein>
<dbReference type="GO" id="GO:0045047">
    <property type="term" value="P:protein targeting to ER"/>
    <property type="evidence" value="ECO:0007669"/>
    <property type="project" value="InterPro"/>
</dbReference>
<accession>A0AAV5RFR4</accession>
<evidence type="ECO:0000256" key="2">
    <source>
        <dbReference type="SAM" id="Phobius"/>
    </source>
</evidence>
<dbReference type="InterPro" id="IPR012098">
    <property type="entry name" value="SND3_fun"/>
</dbReference>
<dbReference type="AlphaFoldDB" id="A0AAV5RFR4"/>
<comment type="caution">
    <text evidence="4">The sequence shown here is derived from an EMBL/GenBank/DDBJ whole genome shotgun (WGS) entry which is preliminary data.</text>
</comment>
<feature type="signal peptide" evidence="3">
    <location>
        <begin position="1"/>
        <end position="19"/>
    </location>
</feature>
<sequence length="181" mass="20010">MNPMVTNLLVMLAVNKMSGQLDFEDPKIITIVRVAYVTSCLIVFLAYSYAKKVIESKNDLTTFTMEKPASPFSQTPPESVTTTVKAYDLEQVSSALKSLYQGVAMMGFLHLYMKYTNPLVLQSIMPLKNLYENKIIQIHVLGRSGPEYKRPFKTESLFGGSKDEAAAAPSPAVDASKAKTD</sequence>
<dbReference type="PANTHER" id="PTHR28112:SF1">
    <property type="entry name" value="SRP-INDEPENDENT TARGETING PROTEIN 3"/>
    <property type="match status" value="1"/>
</dbReference>
<feature type="chain" id="PRO_5043887687" evidence="3">
    <location>
        <begin position="20"/>
        <end position="181"/>
    </location>
</feature>
<dbReference type="EMBL" id="BTGC01000003">
    <property type="protein sequence ID" value="GMM50380.1"/>
    <property type="molecule type" value="Genomic_DNA"/>
</dbReference>
<evidence type="ECO:0000313" key="5">
    <source>
        <dbReference type="Proteomes" id="UP001362899"/>
    </source>
</evidence>
<reference evidence="4 5" key="1">
    <citation type="journal article" date="2023" name="Elife">
        <title>Identification of key yeast species and microbe-microbe interactions impacting larval growth of Drosophila in the wild.</title>
        <authorList>
            <person name="Mure A."/>
            <person name="Sugiura Y."/>
            <person name="Maeda R."/>
            <person name="Honda K."/>
            <person name="Sakurai N."/>
            <person name="Takahashi Y."/>
            <person name="Watada M."/>
            <person name="Katoh T."/>
            <person name="Gotoh A."/>
            <person name="Gotoh Y."/>
            <person name="Taniguchi I."/>
            <person name="Nakamura K."/>
            <person name="Hayashi T."/>
            <person name="Katayama T."/>
            <person name="Uemura T."/>
            <person name="Hattori Y."/>
        </authorList>
    </citation>
    <scope>NUCLEOTIDE SEQUENCE [LARGE SCALE GENOMIC DNA]</scope>
    <source>
        <strain evidence="4 5">SB-73</strain>
    </source>
</reference>
<dbReference type="Proteomes" id="UP001362899">
    <property type="component" value="Unassembled WGS sequence"/>
</dbReference>
<keyword evidence="2" id="KW-0472">Membrane</keyword>
<gene>
    <name evidence="4" type="ORF">DASB73_013380</name>
</gene>
<dbReference type="PANTHER" id="PTHR28112">
    <property type="entry name" value="SRP-INDEPENDENT TARGETING PROTEIN 3"/>
    <property type="match status" value="1"/>
</dbReference>
<keyword evidence="2" id="KW-0812">Transmembrane</keyword>